<evidence type="ECO:0000313" key="2">
    <source>
        <dbReference type="Proteomes" id="UP000479000"/>
    </source>
</evidence>
<keyword evidence="2" id="KW-1185">Reference proteome</keyword>
<dbReference type="AlphaFoldDB" id="A0A6H5HR89"/>
<organism evidence="1 2">
    <name type="scientific">Nesidiocoris tenuis</name>
    <dbReference type="NCBI Taxonomy" id="355587"/>
    <lineage>
        <taxon>Eukaryota</taxon>
        <taxon>Metazoa</taxon>
        <taxon>Ecdysozoa</taxon>
        <taxon>Arthropoda</taxon>
        <taxon>Hexapoda</taxon>
        <taxon>Insecta</taxon>
        <taxon>Pterygota</taxon>
        <taxon>Neoptera</taxon>
        <taxon>Paraneoptera</taxon>
        <taxon>Hemiptera</taxon>
        <taxon>Heteroptera</taxon>
        <taxon>Panheteroptera</taxon>
        <taxon>Cimicomorpha</taxon>
        <taxon>Miridae</taxon>
        <taxon>Dicyphina</taxon>
        <taxon>Nesidiocoris</taxon>
    </lineage>
</organism>
<name>A0A6H5HR89_9HEMI</name>
<reference evidence="1 2" key="1">
    <citation type="submission" date="2020-02" db="EMBL/GenBank/DDBJ databases">
        <authorList>
            <person name="Ferguson B K."/>
        </authorList>
    </citation>
    <scope>NUCLEOTIDE SEQUENCE [LARGE SCALE GENOMIC DNA]</scope>
</reference>
<protein>
    <submittedName>
        <fullName evidence="1">Uncharacterized protein</fullName>
    </submittedName>
</protein>
<dbReference type="EMBL" id="CADCXU010035412">
    <property type="protein sequence ID" value="CAB0020597.1"/>
    <property type="molecule type" value="Genomic_DNA"/>
</dbReference>
<dbReference type="OrthoDB" id="9973389at2759"/>
<dbReference type="Proteomes" id="UP000479000">
    <property type="component" value="Unassembled WGS sequence"/>
</dbReference>
<proteinExistence type="predicted"/>
<evidence type="ECO:0000313" key="1">
    <source>
        <dbReference type="EMBL" id="CAB0020597.1"/>
    </source>
</evidence>
<gene>
    <name evidence="1" type="ORF">NTEN_LOCUS24169</name>
</gene>
<accession>A0A6H5HR89</accession>
<sequence>MPIPYNDFQPGEVAIVRNTTKTNEDLYKIKHLIKVTPIRTPNGVPDEGDLGAGYLREDACAVNIQPPTALARKRRPPRLGAAHGTQPARRTLCGKGVTERVALRRDWCGWTRPSTAQTAERETFASMIGLLPDSLSNSVLFQFLALLAGLASSQLLYQISNGTLSLQINPNVNKMWKRA</sequence>
<feature type="non-terminal residue" evidence="1">
    <location>
        <position position="179"/>
    </location>
</feature>